<gene>
    <name evidence="1" type="ORF">Focb16_v006085</name>
</gene>
<sequence length="137" mass="15485">MKKCPKIASATSQIISGFRHLSESLVRAELDEIRVSLVGRVKIVVQTSSDWLREQPMGPGISEYWHATFINFFHSMLPKRNGRPFVSELADDFLRASATCIPSHRHEFLKLSRGTDGLAPRAKFRYGCLLSETNHKA</sequence>
<organism evidence="1 2">
    <name type="scientific">Fusarium oxysporum f. sp. cubense</name>
    <dbReference type="NCBI Taxonomy" id="61366"/>
    <lineage>
        <taxon>Eukaryota</taxon>
        <taxon>Fungi</taxon>
        <taxon>Dikarya</taxon>
        <taxon>Ascomycota</taxon>
        <taxon>Pezizomycotina</taxon>
        <taxon>Sordariomycetes</taxon>
        <taxon>Hypocreomycetidae</taxon>
        <taxon>Hypocreales</taxon>
        <taxon>Nectriaceae</taxon>
        <taxon>Fusarium</taxon>
        <taxon>Fusarium oxysporum species complex</taxon>
    </lineage>
</organism>
<accession>A0A559LJJ0</accession>
<protein>
    <submittedName>
        <fullName evidence="1">Uncharacterized protein</fullName>
    </submittedName>
</protein>
<dbReference type="Proteomes" id="UP000320707">
    <property type="component" value="Unassembled WGS sequence"/>
</dbReference>
<proteinExistence type="predicted"/>
<dbReference type="AlphaFoldDB" id="A0A559LJJ0"/>
<reference evidence="1 2" key="1">
    <citation type="journal article" date="2019" name="Microbiol. Resour. Announc.">
        <title>High-quality draft genome sequence of Fusarium oxysporum f. sp. cubense strain 160527, a causal agent of Panama disease.</title>
        <authorList>
            <person name="Asai S."/>
            <person name="Ayukawa Y."/>
            <person name="Gan P."/>
            <person name="Masuda S."/>
            <person name="Komatsu K."/>
            <person name="Shirasu K."/>
            <person name="Arie T."/>
        </authorList>
    </citation>
    <scope>NUCLEOTIDE SEQUENCE [LARGE SCALE GENOMIC DNA]</scope>
    <source>
        <strain evidence="1 2">160527</strain>
    </source>
</reference>
<evidence type="ECO:0000313" key="1">
    <source>
        <dbReference type="EMBL" id="TVY74442.1"/>
    </source>
</evidence>
<dbReference type="EMBL" id="SRMI01000003">
    <property type="protein sequence ID" value="TVY74442.1"/>
    <property type="molecule type" value="Genomic_DNA"/>
</dbReference>
<name>A0A559LJJ0_FUSOC</name>
<comment type="caution">
    <text evidence="1">The sequence shown here is derived from an EMBL/GenBank/DDBJ whole genome shotgun (WGS) entry which is preliminary data.</text>
</comment>
<evidence type="ECO:0000313" key="2">
    <source>
        <dbReference type="Proteomes" id="UP000320707"/>
    </source>
</evidence>